<proteinExistence type="predicted"/>
<evidence type="ECO:0000259" key="1">
    <source>
        <dbReference type="PROSITE" id="PS50837"/>
    </source>
</evidence>
<dbReference type="Proteomes" id="UP000663829">
    <property type="component" value="Unassembled WGS sequence"/>
</dbReference>
<organism evidence="2 4">
    <name type="scientific">Didymodactylos carnosus</name>
    <dbReference type="NCBI Taxonomy" id="1234261"/>
    <lineage>
        <taxon>Eukaryota</taxon>
        <taxon>Metazoa</taxon>
        <taxon>Spiralia</taxon>
        <taxon>Gnathifera</taxon>
        <taxon>Rotifera</taxon>
        <taxon>Eurotatoria</taxon>
        <taxon>Bdelloidea</taxon>
        <taxon>Philodinida</taxon>
        <taxon>Philodinidae</taxon>
        <taxon>Didymodactylos</taxon>
    </lineage>
</organism>
<dbReference type="OrthoDB" id="10046690at2759"/>
<dbReference type="Gene3D" id="3.40.50.300">
    <property type="entry name" value="P-loop containing nucleotide triphosphate hydrolases"/>
    <property type="match status" value="1"/>
</dbReference>
<gene>
    <name evidence="2" type="ORF">GPM918_LOCUS14107</name>
    <name evidence="3" type="ORF">SRO942_LOCUS14107</name>
</gene>
<dbReference type="InterPro" id="IPR027417">
    <property type="entry name" value="P-loop_NTPase"/>
</dbReference>
<dbReference type="Proteomes" id="UP000681722">
    <property type="component" value="Unassembled WGS sequence"/>
</dbReference>
<dbReference type="SUPFAM" id="SSF50978">
    <property type="entry name" value="WD40 repeat-like"/>
    <property type="match status" value="1"/>
</dbReference>
<dbReference type="SUPFAM" id="SSF52540">
    <property type="entry name" value="P-loop containing nucleoside triphosphate hydrolases"/>
    <property type="match status" value="1"/>
</dbReference>
<dbReference type="InterPro" id="IPR007111">
    <property type="entry name" value="NACHT_NTPase"/>
</dbReference>
<dbReference type="PANTHER" id="PTHR19871:SF14">
    <property type="entry name" value="DUF4062 DOMAIN-CONTAINING PROTEIN"/>
    <property type="match status" value="1"/>
</dbReference>
<evidence type="ECO:0000313" key="2">
    <source>
        <dbReference type="EMBL" id="CAF1007902.1"/>
    </source>
</evidence>
<feature type="non-terminal residue" evidence="2">
    <location>
        <position position="1"/>
    </location>
</feature>
<dbReference type="InterPro" id="IPR036322">
    <property type="entry name" value="WD40_repeat_dom_sf"/>
</dbReference>
<reference evidence="2" key="1">
    <citation type="submission" date="2021-02" db="EMBL/GenBank/DDBJ databases">
        <authorList>
            <person name="Nowell W R."/>
        </authorList>
    </citation>
    <scope>NUCLEOTIDE SEQUENCE</scope>
</reference>
<sequence length="926" mass="108608">TAKEIYRAINNNCLSNKTNRILCFIRQIIDIDDVEPSKYVEKEDDAQILLNELKSMIRSTISPNNIKTYQVKDYLLDSSTSKPCVLYGESGCGKSSIMARLVTEISKWYSNSPSQSVSVIIRFLGTTPSSSDISKPLSSIIEQICQLYQIQVSPSSAELKYQLEQLLTLIPKSEQLVLLLDSVDQLDVEQYDCTKWLPAIYPSNVKCVLSTIPTIEVNRQTYDILDGLRKLIGFEIEITELNEMLAIQTLYSWLKTDHRQLTPIQHEWIQQKILRTHTITPLFLSLLYDQTLLWHSYDTEIDKKFLKIRHTMEAIGYLYDQMGNKHGQVLFRRSMRYIQLFGGLTENELEDVLSLDDQVLQSIFVHYLPPQNIFRLPSTLWLRIRNDMQKYLVEKDIDGLPCLYFYHRSFQFYDSFFDMPRLIEERKEQVVLEQNRIEYYADQFSKPYIIQSQKLVEKYKLNSNILHPNRCIAKQQPLVVISRKKKVHYNQRKIRQLCQNIARYDFSHKYTVYDYDFMSAYLHFHKLTDLLYEFSIGALDPDGELNFLLKLYEMLGDQYPDNFAYEIASYLFPLSDALPDSLLNLLQHCLNNCSLLYKTPVLWFENSLQFQLIGEQEFSDDQFLLCLNEQVLDIYQWKSEQNYCLFARIKMTDSTATITNVAYWFDGATVYCSTSNGELRKYNGTMMTFPPITTHGTPYHYAQIKSISSLDIQDEYAITLDDTKQKKLLSTLMIEPQPVLVLLSDDCKELAIWNLQEQHVSIIFLQQTFDIRQIETVYTCLLLRDHRENLYLWSILDQTFRHLGYAHVQTTAMNRLVIYNKEKLILYDLEKKLKGEIRLENTKFDSISLNTNGEYLFALNLEASLLFMYRVNDGQHLEKLFIKHLTLIIKANDNYVLLKSNEKLLVLAIKDKNRPQNIRNSKFTQI</sequence>
<name>A0A814HCH8_9BILA</name>
<dbReference type="InterPro" id="IPR052752">
    <property type="entry name" value="NACHT-WD_repeat"/>
</dbReference>
<evidence type="ECO:0000313" key="3">
    <source>
        <dbReference type="EMBL" id="CAF3779073.1"/>
    </source>
</evidence>
<feature type="domain" description="NACHT" evidence="1">
    <location>
        <begin position="82"/>
        <end position="186"/>
    </location>
</feature>
<accession>A0A814HCH8</accession>
<evidence type="ECO:0000313" key="4">
    <source>
        <dbReference type="Proteomes" id="UP000663829"/>
    </source>
</evidence>
<keyword evidence="4" id="KW-1185">Reference proteome</keyword>
<dbReference type="PROSITE" id="PS50837">
    <property type="entry name" value="NACHT"/>
    <property type="match status" value="1"/>
</dbReference>
<dbReference type="EMBL" id="CAJNOQ010003347">
    <property type="protein sequence ID" value="CAF1007902.1"/>
    <property type="molecule type" value="Genomic_DNA"/>
</dbReference>
<dbReference type="PANTHER" id="PTHR19871">
    <property type="entry name" value="BETA TRANSDUCIN-RELATED PROTEIN"/>
    <property type="match status" value="1"/>
</dbReference>
<dbReference type="Pfam" id="PF05729">
    <property type="entry name" value="NACHT"/>
    <property type="match status" value="1"/>
</dbReference>
<dbReference type="EMBL" id="CAJOBC010003347">
    <property type="protein sequence ID" value="CAF3779073.1"/>
    <property type="molecule type" value="Genomic_DNA"/>
</dbReference>
<comment type="caution">
    <text evidence="2">The sequence shown here is derived from an EMBL/GenBank/DDBJ whole genome shotgun (WGS) entry which is preliminary data.</text>
</comment>
<dbReference type="AlphaFoldDB" id="A0A814HCH8"/>
<protein>
    <recommendedName>
        <fullName evidence="1">NACHT domain-containing protein</fullName>
    </recommendedName>
</protein>